<accession>A0A1E7EK06</accession>
<reference evidence="2 3" key="1">
    <citation type="submission" date="2016-09" db="EMBL/GenBank/DDBJ databases">
        <title>Extensive genetic diversity and differential bi-allelic expression allows diatom success in the polar Southern Ocean.</title>
        <authorList>
            <consortium name="DOE Joint Genome Institute"/>
            <person name="Mock T."/>
            <person name="Otillar R.P."/>
            <person name="Strauss J."/>
            <person name="Dupont C."/>
            <person name="Frickenhaus S."/>
            <person name="Maumus F."/>
            <person name="Mcmullan M."/>
            <person name="Sanges R."/>
            <person name="Schmutz J."/>
            <person name="Toseland A."/>
            <person name="Valas R."/>
            <person name="Veluchamy A."/>
            <person name="Ward B.J."/>
            <person name="Allen A."/>
            <person name="Barry K."/>
            <person name="Falciatore A."/>
            <person name="Ferrante M."/>
            <person name="Fortunato A.E."/>
            <person name="Gloeckner G."/>
            <person name="Gruber A."/>
            <person name="Hipkin R."/>
            <person name="Janech M."/>
            <person name="Kroth P."/>
            <person name="Leese F."/>
            <person name="Lindquist E."/>
            <person name="Lyon B.R."/>
            <person name="Martin J."/>
            <person name="Mayer C."/>
            <person name="Parker M."/>
            <person name="Quesneville H."/>
            <person name="Raymond J."/>
            <person name="Uhlig C."/>
            <person name="Valentin K.U."/>
            <person name="Worden A.Z."/>
            <person name="Armbrust E.V."/>
            <person name="Bowler C."/>
            <person name="Green B."/>
            <person name="Moulton V."/>
            <person name="Van Oosterhout C."/>
            <person name="Grigoriev I."/>
        </authorList>
    </citation>
    <scope>NUCLEOTIDE SEQUENCE [LARGE SCALE GENOMIC DNA]</scope>
    <source>
        <strain evidence="2 3">CCMP1102</strain>
    </source>
</reference>
<organism evidence="2 3">
    <name type="scientific">Fragilariopsis cylindrus CCMP1102</name>
    <dbReference type="NCBI Taxonomy" id="635003"/>
    <lineage>
        <taxon>Eukaryota</taxon>
        <taxon>Sar</taxon>
        <taxon>Stramenopiles</taxon>
        <taxon>Ochrophyta</taxon>
        <taxon>Bacillariophyta</taxon>
        <taxon>Bacillariophyceae</taxon>
        <taxon>Bacillariophycidae</taxon>
        <taxon>Bacillariales</taxon>
        <taxon>Bacillariaceae</taxon>
        <taxon>Fragilariopsis</taxon>
    </lineage>
</organism>
<feature type="compositionally biased region" description="Low complexity" evidence="1">
    <location>
        <begin position="142"/>
        <end position="151"/>
    </location>
</feature>
<gene>
    <name evidence="2" type="ORF">FRACYDRAFT_255621</name>
</gene>
<evidence type="ECO:0000256" key="1">
    <source>
        <dbReference type="SAM" id="MobiDB-lite"/>
    </source>
</evidence>
<evidence type="ECO:0000313" key="3">
    <source>
        <dbReference type="Proteomes" id="UP000095751"/>
    </source>
</evidence>
<keyword evidence="3" id="KW-1185">Reference proteome</keyword>
<dbReference type="KEGG" id="fcy:FRACYDRAFT_255621"/>
<sequence length="449" mass="49401">MSARTIFVEDDEEIWKKIVDADDSVTAPLLSSLAVRLQEDWDIKSNNNNSNPVTSISDQESCWRCLIDNNKSKTRFAYSNASTKAIDGTVSNDDTSSSTIPEAFKTDEGEKHICAITSLLGLSRKRAVQVTMGALRAVDTTSSSNSSSSSSHQTQNKENDDEYSNNDNFSSLLGSRELIVKTMTYHHRQRSARLSILTECLRLEQDESYPIRDIVLRINKTVTTLISSSSSLSSSSQQPSIHSFVASLVTEIEAQASRERTQAMEGLLALLYQRLQVGISRDDYALLLTAFFFDENGGANNNNNKQGDRWKQLAGLICAECMALWKVFEQDSSTTSDYTGIETVEGKSDIEALALLLYDTMESSSSSSSSDIESNDDVVAVTGMQLCLTPGLLTSLLFQTNDSSKSLRDYGDRMVQIANDKGGAFDYPNSRHEKSDRRSSGGCTCFGCT</sequence>
<evidence type="ECO:0000313" key="2">
    <source>
        <dbReference type="EMBL" id="OEU06245.1"/>
    </source>
</evidence>
<dbReference type="EMBL" id="KV784419">
    <property type="protein sequence ID" value="OEU06245.1"/>
    <property type="molecule type" value="Genomic_DNA"/>
</dbReference>
<dbReference type="OrthoDB" id="49678at2759"/>
<proteinExistence type="predicted"/>
<dbReference type="InParanoid" id="A0A1E7EK06"/>
<feature type="region of interest" description="Disordered" evidence="1">
    <location>
        <begin position="138"/>
        <end position="167"/>
    </location>
</feature>
<dbReference type="Proteomes" id="UP000095751">
    <property type="component" value="Unassembled WGS sequence"/>
</dbReference>
<name>A0A1E7EK06_9STRA</name>
<protein>
    <submittedName>
        <fullName evidence="2">Uncharacterized protein</fullName>
    </submittedName>
</protein>
<dbReference type="AlphaFoldDB" id="A0A1E7EK06"/>